<gene>
    <name evidence="1" type="ORF">S01H4_52070</name>
</gene>
<organism evidence="1">
    <name type="scientific">marine sediment metagenome</name>
    <dbReference type="NCBI Taxonomy" id="412755"/>
    <lineage>
        <taxon>unclassified sequences</taxon>
        <taxon>metagenomes</taxon>
        <taxon>ecological metagenomes</taxon>
    </lineage>
</organism>
<comment type="caution">
    <text evidence="1">The sequence shown here is derived from an EMBL/GenBank/DDBJ whole genome shotgun (WGS) entry which is preliminary data.</text>
</comment>
<name>X1CQ10_9ZZZZ</name>
<sequence>MGTFRFKAFISYSHRERDWSASLAARLELMRGNKSLAKGYTSYLLDKGYYVPGFVAFCQRYDLCDD</sequence>
<accession>X1CQ10</accession>
<proteinExistence type="predicted"/>
<reference evidence="1" key="1">
    <citation type="journal article" date="2014" name="Front. Microbiol.">
        <title>High frequency of phylogenetically diverse reductive dehalogenase-homologous genes in deep subseafloor sedimentary metagenomes.</title>
        <authorList>
            <person name="Kawai M."/>
            <person name="Futagami T."/>
            <person name="Toyoda A."/>
            <person name="Takaki Y."/>
            <person name="Nishi S."/>
            <person name="Hori S."/>
            <person name="Arai W."/>
            <person name="Tsubouchi T."/>
            <person name="Morono Y."/>
            <person name="Uchiyama I."/>
            <person name="Ito T."/>
            <person name="Fujiyama A."/>
            <person name="Inagaki F."/>
            <person name="Takami H."/>
        </authorList>
    </citation>
    <scope>NUCLEOTIDE SEQUENCE</scope>
    <source>
        <strain evidence="1">Expedition CK06-06</strain>
    </source>
</reference>
<evidence type="ECO:0008006" key="2">
    <source>
        <dbReference type="Google" id="ProtNLM"/>
    </source>
</evidence>
<dbReference type="EMBL" id="BART01029708">
    <property type="protein sequence ID" value="GAH09912.1"/>
    <property type="molecule type" value="Genomic_DNA"/>
</dbReference>
<evidence type="ECO:0000313" key="1">
    <source>
        <dbReference type="EMBL" id="GAH09912.1"/>
    </source>
</evidence>
<dbReference type="AlphaFoldDB" id="X1CQ10"/>
<protein>
    <recommendedName>
        <fullName evidence="2">TIR domain-containing protein</fullName>
    </recommendedName>
</protein>